<name>A0A3G5ACZ9_9VIRU</name>
<sequence length="284" mass="32231">MATACLFTRPIEIFPTRLKPILYLSLDSIIIVDFVNGVLFSSCEMRRLRTRWDFMQIQRENNKITIYLQTHERIVTHCLKIDLGIPEIALVDGVVSDGVAGITYSNVLDDSFGNASGCWGSTASIFDIPHLLKLHPRTHDPDGLYKDYFCWFGAGILRIGSIHDNVKLTHPFFSSIAGFSLTEDNILMLFIKIKEDYILSNTRLMFVDCNEVKVLGECSLPNNFTMVPEESHIFAELQPTRNDFLVVKDRVIRLLFDYILPPLADIVLGYLVGNIPAEIQKKLS</sequence>
<dbReference type="EMBL" id="MK072393">
    <property type="protein sequence ID" value="AYV83763.1"/>
    <property type="molecule type" value="Genomic_DNA"/>
</dbReference>
<accession>A0A3G5ACZ9</accession>
<protein>
    <submittedName>
        <fullName evidence="1">Uncharacterized protein</fullName>
    </submittedName>
</protein>
<proteinExistence type="predicted"/>
<reference evidence="1" key="1">
    <citation type="submission" date="2018-10" db="EMBL/GenBank/DDBJ databases">
        <title>Hidden diversity of soil giant viruses.</title>
        <authorList>
            <person name="Schulz F."/>
            <person name="Alteio L."/>
            <person name="Goudeau D."/>
            <person name="Ryan E.M."/>
            <person name="Malmstrom R.R."/>
            <person name="Blanchard J."/>
            <person name="Woyke T."/>
        </authorList>
    </citation>
    <scope>NUCLEOTIDE SEQUENCE</scope>
    <source>
        <strain evidence="1">HYV1</strain>
    </source>
</reference>
<gene>
    <name evidence="1" type="ORF">Hyperionvirus11_36</name>
</gene>
<evidence type="ECO:0000313" key="1">
    <source>
        <dbReference type="EMBL" id="AYV83763.1"/>
    </source>
</evidence>
<organism evidence="1">
    <name type="scientific">Hyperionvirus sp</name>
    <dbReference type="NCBI Taxonomy" id="2487770"/>
    <lineage>
        <taxon>Viruses</taxon>
        <taxon>Varidnaviria</taxon>
        <taxon>Bamfordvirae</taxon>
        <taxon>Nucleocytoviricota</taxon>
        <taxon>Megaviricetes</taxon>
        <taxon>Imitervirales</taxon>
        <taxon>Mimiviridae</taxon>
        <taxon>Klosneuvirinae</taxon>
    </lineage>
</organism>